<dbReference type="AlphaFoldDB" id="A0A109BI45"/>
<dbReference type="EMBL" id="LMTR01000045">
    <property type="protein sequence ID" value="KWT69274.1"/>
    <property type="molecule type" value="Genomic_DNA"/>
</dbReference>
<keyword evidence="2 5" id="KW-0808">Transferase</keyword>
<dbReference type="PANTHER" id="PTHR22807:SF53">
    <property type="entry name" value="RIBOSOMAL RNA SMALL SUBUNIT METHYLTRANSFERASE B-RELATED"/>
    <property type="match status" value="1"/>
</dbReference>
<dbReference type="InterPro" id="IPR054728">
    <property type="entry name" value="RsmB-like_ferredoxin"/>
</dbReference>
<dbReference type="SUPFAM" id="SSF53335">
    <property type="entry name" value="S-adenosyl-L-methionine-dependent methyltransferases"/>
    <property type="match status" value="1"/>
</dbReference>
<comment type="caution">
    <text evidence="7">The sequence shown here is derived from an EMBL/GenBank/DDBJ whole genome shotgun (WGS) entry which is preliminary data.</text>
</comment>
<sequence length="432" mass="45890">MRAGARIAAAAEVLDDILNRHRPASMALANWGRAHRFAGSGDRAAIGTLVFDALRRRHSIAARMGSDAPRALALGAASRALGLSAEEIAATADGSEHALTPLSDGEVKGLTAELPADVPAYVAGDFPEWLQPSLERAFGERAAEEAAAQAARAPIDLRANMLKATPDKVLKALSRYNAEATPYAANCVRVPAPEGAGKAPHLEAETAHGKGWFEVQDEGSQIAALLAGAGPRMQVLDLCAGAGGKTLALAAGMQNTGQIYAYDADKKQLRPIFERLKRAGVRNVQVMDGGEEDALKALGPRFDLVLVDAPCTGSGTWRRKPDAKWRLKPANLEERIKDQVAVLELGAEMTKPGGALVYVTCSMLPEENRDQVAAFIERHPDFALEPFAPVWEKQVGGAAPASADGHTDTLQLTPASHGTDGFFIALMRRHKQ</sequence>
<feature type="binding site" evidence="5">
    <location>
        <position position="263"/>
    </location>
    <ligand>
        <name>S-adenosyl-L-methionine</name>
        <dbReference type="ChEBI" id="CHEBI:59789"/>
    </ligand>
</feature>
<dbReference type="STRING" id="121290.APY04_1357"/>
<dbReference type="GO" id="GO:0001510">
    <property type="term" value="P:RNA methylation"/>
    <property type="evidence" value="ECO:0007669"/>
    <property type="project" value="InterPro"/>
</dbReference>
<dbReference type="InterPro" id="IPR023267">
    <property type="entry name" value="RCMT"/>
</dbReference>
<dbReference type="CDD" id="cd02440">
    <property type="entry name" value="AdoMet_MTases"/>
    <property type="match status" value="1"/>
</dbReference>
<dbReference type="Proteomes" id="UP000059074">
    <property type="component" value="Unassembled WGS sequence"/>
</dbReference>
<evidence type="ECO:0000256" key="4">
    <source>
        <dbReference type="ARBA" id="ARBA00022884"/>
    </source>
</evidence>
<accession>A0A109BI45</accession>
<evidence type="ECO:0000256" key="1">
    <source>
        <dbReference type="ARBA" id="ARBA00022603"/>
    </source>
</evidence>
<dbReference type="Gene3D" id="3.40.50.150">
    <property type="entry name" value="Vaccinia Virus protein VP39"/>
    <property type="match status" value="1"/>
</dbReference>
<proteinExistence type="inferred from homology"/>
<evidence type="ECO:0000256" key="2">
    <source>
        <dbReference type="ARBA" id="ARBA00022679"/>
    </source>
</evidence>
<protein>
    <submittedName>
        <fullName evidence="7">Sun protein</fullName>
    </submittedName>
</protein>
<dbReference type="GO" id="GO:0003723">
    <property type="term" value="F:RNA binding"/>
    <property type="evidence" value="ECO:0007669"/>
    <property type="project" value="UniProtKB-UniRule"/>
</dbReference>
<keyword evidence="4 5" id="KW-0694">RNA-binding</keyword>
<evidence type="ECO:0000313" key="7">
    <source>
        <dbReference type="EMBL" id="KWT69274.1"/>
    </source>
</evidence>
<dbReference type="PRINTS" id="PR02008">
    <property type="entry name" value="RCMTFAMILY"/>
</dbReference>
<dbReference type="OrthoDB" id="9810297at2"/>
<dbReference type="PROSITE" id="PS51686">
    <property type="entry name" value="SAM_MT_RSMB_NOP"/>
    <property type="match status" value="1"/>
</dbReference>
<dbReference type="RefSeq" id="WP_068460912.1">
    <property type="nucleotide sequence ID" value="NZ_LMTR01000045.1"/>
</dbReference>
<keyword evidence="8" id="KW-1185">Reference proteome</keyword>
<feature type="active site" description="Nucleophile" evidence="5">
    <location>
        <position position="361"/>
    </location>
</feature>
<keyword evidence="3 5" id="KW-0949">S-adenosyl-L-methionine</keyword>
<evidence type="ECO:0000313" key="8">
    <source>
        <dbReference type="Proteomes" id="UP000059074"/>
    </source>
</evidence>
<evidence type="ECO:0000256" key="3">
    <source>
        <dbReference type="ARBA" id="ARBA00022691"/>
    </source>
</evidence>
<dbReference type="Pfam" id="PF01189">
    <property type="entry name" value="Methyltr_RsmB-F"/>
    <property type="match status" value="1"/>
</dbReference>
<gene>
    <name evidence="7" type="ORF">APY04_1357</name>
</gene>
<comment type="caution">
    <text evidence="5">Lacks conserved residue(s) required for the propagation of feature annotation.</text>
</comment>
<evidence type="ECO:0000259" key="6">
    <source>
        <dbReference type="PROSITE" id="PS51686"/>
    </source>
</evidence>
<organism evidence="7 8">
    <name type="scientific">Hyphomicrobium sulfonivorans</name>
    <dbReference type="NCBI Taxonomy" id="121290"/>
    <lineage>
        <taxon>Bacteria</taxon>
        <taxon>Pseudomonadati</taxon>
        <taxon>Pseudomonadota</taxon>
        <taxon>Alphaproteobacteria</taxon>
        <taxon>Hyphomicrobiales</taxon>
        <taxon>Hyphomicrobiaceae</taxon>
        <taxon>Hyphomicrobium</taxon>
    </lineage>
</organism>
<dbReference type="InterPro" id="IPR029063">
    <property type="entry name" value="SAM-dependent_MTases_sf"/>
</dbReference>
<dbReference type="GO" id="GO:0008173">
    <property type="term" value="F:RNA methyltransferase activity"/>
    <property type="evidence" value="ECO:0007669"/>
    <property type="project" value="InterPro"/>
</dbReference>
<reference evidence="7 8" key="1">
    <citation type="submission" date="2015-10" db="EMBL/GenBank/DDBJ databases">
        <title>Transcriptomic analysis of a linuron degrading triple-species bacterial consortium.</title>
        <authorList>
            <person name="Albers P."/>
        </authorList>
    </citation>
    <scope>NUCLEOTIDE SEQUENCE [LARGE SCALE GENOMIC DNA]</scope>
    <source>
        <strain evidence="7 8">WDL6</strain>
    </source>
</reference>
<feature type="domain" description="SAM-dependent MTase RsmB/NOP-type" evidence="6">
    <location>
        <begin position="145"/>
        <end position="430"/>
    </location>
</feature>
<dbReference type="InterPro" id="IPR001678">
    <property type="entry name" value="MeTrfase_RsmB-F_NOP2_dom"/>
</dbReference>
<dbReference type="Pfam" id="PF22458">
    <property type="entry name" value="RsmF-B_ferredox"/>
    <property type="match status" value="1"/>
</dbReference>
<dbReference type="PATRIC" id="fig|121290.4.peg.2593"/>
<name>A0A109BI45_HYPSL</name>
<dbReference type="InterPro" id="IPR049560">
    <property type="entry name" value="MeTrfase_RsmB-F_NOP2_cat"/>
</dbReference>
<comment type="similarity">
    <text evidence="5">Belongs to the class I-like SAM-binding methyltransferase superfamily. RsmB/NOP family.</text>
</comment>
<feature type="binding site" evidence="5">
    <location>
        <position position="308"/>
    </location>
    <ligand>
        <name>S-adenosyl-L-methionine</name>
        <dbReference type="ChEBI" id="CHEBI:59789"/>
    </ligand>
</feature>
<keyword evidence="1 5" id="KW-0489">Methyltransferase</keyword>
<evidence type="ECO:0000256" key="5">
    <source>
        <dbReference type="PROSITE-ProRule" id="PRU01023"/>
    </source>
</evidence>
<dbReference type="PANTHER" id="PTHR22807">
    <property type="entry name" value="NOP2 YEAST -RELATED NOL1/NOP2/FMU SUN DOMAIN-CONTAINING"/>
    <property type="match status" value="1"/>
</dbReference>